<gene>
    <name evidence="1" type="ORF">NQT62_04430</name>
</gene>
<comment type="caution">
    <text evidence="1">The sequence shown here is derived from an EMBL/GenBank/DDBJ whole genome shotgun (WGS) entry which is preliminary data.</text>
</comment>
<accession>A0ABT1WGY0</accession>
<reference evidence="1 2" key="1">
    <citation type="submission" date="2022-07" db="EMBL/GenBank/DDBJ databases">
        <authorList>
            <person name="Xamxidin M."/>
            <person name="Wu M."/>
        </authorList>
    </citation>
    <scope>NUCLEOTIDE SEQUENCE [LARGE SCALE GENOMIC DNA]</scope>
    <source>
        <strain evidence="1 2">NBRC 111650</strain>
    </source>
</reference>
<dbReference type="EMBL" id="JANIGO010000001">
    <property type="protein sequence ID" value="MCQ8895689.1"/>
    <property type="molecule type" value="Genomic_DNA"/>
</dbReference>
<sequence length="280" mass="31162">MYIDQLFPEVVGDKAPLKLLLLDAAASFGMAAQEAQTLIQLLPSPLIDSPGFLDTSTGLWRYEFGEPFILDDQLTFGTHMFLPVNELLLATGALARWVPVKKRAAYLAALNHPSKHPTALSEMMPVCRLPFTLTVDYEVSGYGPGNKTVDWALQAGGRLILLDVKSRTTDFIQQARNAAQNGELPAPQHNHNLMFKGLEDKFKAADPAVQLQGAWITTHITQNIVEIKKAFAALDSDKVHFAIFGDWQSDVSLLVRRELDRQVLLGLFNVTQSQRFFFQP</sequence>
<evidence type="ECO:0000313" key="2">
    <source>
        <dbReference type="Proteomes" id="UP001204142"/>
    </source>
</evidence>
<dbReference type="RefSeq" id="WP_256763389.1">
    <property type="nucleotide sequence ID" value="NZ_JANIGO010000001.1"/>
</dbReference>
<evidence type="ECO:0000313" key="1">
    <source>
        <dbReference type="EMBL" id="MCQ8895689.1"/>
    </source>
</evidence>
<dbReference type="Proteomes" id="UP001204142">
    <property type="component" value="Unassembled WGS sequence"/>
</dbReference>
<name>A0ABT1WGY0_9BURK</name>
<keyword evidence="2" id="KW-1185">Reference proteome</keyword>
<protein>
    <submittedName>
        <fullName evidence="1">Uncharacterized protein</fullName>
    </submittedName>
</protein>
<organism evidence="1 2">
    <name type="scientific">Limnobacter humi</name>
    <dbReference type="NCBI Taxonomy" id="1778671"/>
    <lineage>
        <taxon>Bacteria</taxon>
        <taxon>Pseudomonadati</taxon>
        <taxon>Pseudomonadota</taxon>
        <taxon>Betaproteobacteria</taxon>
        <taxon>Burkholderiales</taxon>
        <taxon>Burkholderiaceae</taxon>
        <taxon>Limnobacter</taxon>
    </lineage>
</organism>
<proteinExistence type="predicted"/>